<feature type="domain" description="MPN" evidence="7">
    <location>
        <begin position="3"/>
        <end position="141"/>
    </location>
</feature>
<keyword evidence="9" id="KW-1185">Reference proteome</keyword>
<dbReference type="InterPro" id="IPR028090">
    <property type="entry name" value="JAB_dom_prok"/>
</dbReference>
<comment type="caution">
    <text evidence="8">The sequence shown here is derived from an EMBL/GenBank/DDBJ whole genome shotgun (WGS) entry which is preliminary data.</text>
</comment>
<dbReference type="CDD" id="cd08070">
    <property type="entry name" value="MPN_like"/>
    <property type="match status" value="1"/>
</dbReference>
<evidence type="ECO:0000256" key="2">
    <source>
        <dbReference type="ARBA" id="ARBA00022723"/>
    </source>
</evidence>
<keyword evidence="5" id="KW-0482">Metalloprotease</keyword>
<dbReference type="InterPro" id="IPR037518">
    <property type="entry name" value="MPN"/>
</dbReference>
<proteinExistence type="predicted"/>
<protein>
    <submittedName>
        <fullName evidence="8">M67 family metallopeptidase</fullName>
    </submittedName>
</protein>
<keyword evidence="3" id="KW-0378">Hydrolase</keyword>
<evidence type="ECO:0000256" key="4">
    <source>
        <dbReference type="ARBA" id="ARBA00022833"/>
    </source>
</evidence>
<dbReference type="SMART" id="SM00232">
    <property type="entry name" value="JAB_MPN"/>
    <property type="match status" value="1"/>
</dbReference>
<evidence type="ECO:0000256" key="1">
    <source>
        <dbReference type="ARBA" id="ARBA00022670"/>
    </source>
</evidence>
<dbReference type="PANTHER" id="PTHR34858:SF1">
    <property type="entry name" value="CYSO-CYSTEINE PEPTIDASE"/>
    <property type="match status" value="1"/>
</dbReference>
<organism evidence="8 9">
    <name type="scientific">Pacificimonas pallii</name>
    <dbReference type="NCBI Taxonomy" id="2827236"/>
    <lineage>
        <taxon>Bacteria</taxon>
        <taxon>Pseudomonadati</taxon>
        <taxon>Pseudomonadota</taxon>
        <taxon>Alphaproteobacteria</taxon>
        <taxon>Sphingomonadales</taxon>
        <taxon>Sphingosinicellaceae</taxon>
        <taxon>Pacificimonas</taxon>
    </lineage>
</organism>
<reference evidence="8 9" key="1">
    <citation type="submission" date="2021-04" db="EMBL/GenBank/DDBJ databases">
        <authorList>
            <person name="Pira H."/>
            <person name="Risdian C."/>
            <person name="Wink J."/>
        </authorList>
    </citation>
    <scope>NUCLEOTIDE SEQUENCE [LARGE SCALE GENOMIC DNA]</scope>
    <source>
        <strain evidence="8 9">WHA3</strain>
    </source>
</reference>
<accession>A0ABS6S9Z1</accession>
<dbReference type="InterPro" id="IPR051929">
    <property type="entry name" value="VirAsm_ModProt"/>
</dbReference>
<keyword evidence="4" id="KW-0862">Zinc</keyword>
<dbReference type="PROSITE" id="PS50249">
    <property type="entry name" value="MPN"/>
    <property type="match status" value="1"/>
</dbReference>
<evidence type="ECO:0000259" key="7">
    <source>
        <dbReference type="PROSITE" id="PS50249"/>
    </source>
</evidence>
<dbReference type="Pfam" id="PF14464">
    <property type="entry name" value="Prok-JAB"/>
    <property type="match status" value="1"/>
</dbReference>
<keyword evidence="1" id="KW-0645">Protease</keyword>
<dbReference type="RefSeq" id="WP_218443441.1">
    <property type="nucleotide sequence ID" value="NZ_JAGSPA010000001.1"/>
</dbReference>
<dbReference type="Proteomes" id="UP000722336">
    <property type="component" value="Unassembled WGS sequence"/>
</dbReference>
<dbReference type="PANTHER" id="PTHR34858">
    <property type="entry name" value="CYSO-CYSTEINE PEPTIDASE"/>
    <property type="match status" value="1"/>
</dbReference>
<name>A0ABS6S9Z1_9SPHN</name>
<evidence type="ECO:0000256" key="5">
    <source>
        <dbReference type="ARBA" id="ARBA00023049"/>
    </source>
</evidence>
<dbReference type="InterPro" id="IPR000555">
    <property type="entry name" value="JAMM/MPN+_dom"/>
</dbReference>
<evidence type="ECO:0000256" key="3">
    <source>
        <dbReference type="ARBA" id="ARBA00022801"/>
    </source>
</evidence>
<evidence type="ECO:0000256" key="6">
    <source>
        <dbReference type="SAM" id="MobiDB-lite"/>
    </source>
</evidence>
<dbReference type="EMBL" id="JAGSPA010000001">
    <property type="protein sequence ID" value="MBV7255177.1"/>
    <property type="molecule type" value="Genomic_DNA"/>
</dbReference>
<evidence type="ECO:0000313" key="9">
    <source>
        <dbReference type="Proteomes" id="UP000722336"/>
    </source>
</evidence>
<evidence type="ECO:0000313" key="8">
    <source>
        <dbReference type="EMBL" id="MBV7255177.1"/>
    </source>
</evidence>
<feature type="region of interest" description="Disordered" evidence="6">
    <location>
        <begin position="78"/>
        <end position="99"/>
    </location>
</feature>
<sequence>MEWQIAREALQVARDHAVSAYPDEACGLLLGRVGDAEGVQVIVETRPAQNISPTPRRAFEIDPAALFQAQRGARQGGPRLLGYYHSHPDGDLQPSPRDADGAAPDGMLWLILAGEKHAAYLAGPAGLHNRFLTISLHETEG</sequence>
<gene>
    <name evidence="8" type="ORF">KCG44_00105</name>
</gene>
<keyword evidence="2" id="KW-0479">Metal-binding</keyword>